<organism evidence="4">
    <name type="scientific">uncultured Cytophagales bacterium</name>
    <dbReference type="NCBI Taxonomy" id="158755"/>
    <lineage>
        <taxon>Bacteria</taxon>
        <taxon>Pseudomonadati</taxon>
        <taxon>Bacteroidota</taxon>
        <taxon>Sphingobacteriia</taxon>
        <taxon>Sphingobacteriales</taxon>
        <taxon>environmental samples</taxon>
    </lineage>
</organism>
<proteinExistence type="predicted"/>
<dbReference type="PROSITE" id="PS51186">
    <property type="entry name" value="GNAT"/>
    <property type="match status" value="1"/>
</dbReference>
<gene>
    <name evidence="4" type="ORF">AVDCRST_MAG56-1074</name>
</gene>
<dbReference type="InterPro" id="IPR036388">
    <property type="entry name" value="WH-like_DNA-bd_sf"/>
</dbReference>
<dbReference type="InterPro" id="IPR050769">
    <property type="entry name" value="NAT_camello-type"/>
</dbReference>
<dbReference type="AlphaFoldDB" id="A0A6J4HU18"/>
<feature type="domain" description="HTH marR-type" evidence="2">
    <location>
        <begin position="10"/>
        <end position="150"/>
    </location>
</feature>
<dbReference type="InterPro" id="IPR036390">
    <property type="entry name" value="WH_DNA-bd_sf"/>
</dbReference>
<dbReference type="SMART" id="SM00347">
    <property type="entry name" value="HTH_MARR"/>
    <property type="match status" value="1"/>
</dbReference>
<reference evidence="4" key="1">
    <citation type="submission" date="2020-02" db="EMBL/GenBank/DDBJ databases">
        <authorList>
            <person name="Meier V. D."/>
        </authorList>
    </citation>
    <scope>NUCLEOTIDE SEQUENCE</scope>
    <source>
        <strain evidence="4">AVDCRST_MAG56</strain>
    </source>
</reference>
<dbReference type="InterPro" id="IPR000182">
    <property type="entry name" value="GNAT_dom"/>
</dbReference>
<keyword evidence="1" id="KW-0808">Transferase</keyword>
<evidence type="ECO:0000256" key="1">
    <source>
        <dbReference type="ARBA" id="ARBA00022679"/>
    </source>
</evidence>
<evidence type="ECO:0000259" key="3">
    <source>
        <dbReference type="PROSITE" id="PS51186"/>
    </source>
</evidence>
<name>A0A6J4HU18_9SPHI</name>
<dbReference type="InterPro" id="IPR000835">
    <property type="entry name" value="HTH_MarR-typ"/>
</dbReference>
<sequence>MINFYDQAGKMALGSRLRRLGEMLTEEATRIYSLYNVGLEPRWFPVFFVLTEQSGLSIKEVAGRIQQTHASVSQVVKEMKKRELVEERKDDGDGRRTLLCLTPKGRALVPPLKQQTTDVGSAVEELLAQMQHDLWKSMQETEYLLAQQSLSERVRNKKRERESKEVRLLEYTPAHQPDFKRLNVEWIETYFKLEEKDVLSLDNPQSYILDRGGHILLAQYGPEIVGVVALLKLDDDTFELAKMAVSPRAQGKGVGELLGRAAIQKARSLGAGKVYLESNTRLQPAINLYHKLGFRKVTGHPSPYERCNIQMELPLS</sequence>
<dbReference type="SUPFAM" id="SSF55729">
    <property type="entry name" value="Acyl-CoA N-acyltransferases (Nat)"/>
    <property type="match status" value="1"/>
</dbReference>
<dbReference type="PANTHER" id="PTHR13947:SF37">
    <property type="entry name" value="LD18367P"/>
    <property type="match status" value="1"/>
</dbReference>
<protein>
    <submittedName>
        <fullName evidence="4">Transcriptional regulator, MarR family</fullName>
    </submittedName>
</protein>
<dbReference type="PROSITE" id="PS50995">
    <property type="entry name" value="HTH_MARR_2"/>
    <property type="match status" value="1"/>
</dbReference>
<dbReference type="PANTHER" id="PTHR13947">
    <property type="entry name" value="GNAT FAMILY N-ACETYLTRANSFERASE"/>
    <property type="match status" value="1"/>
</dbReference>
<dbReference type="Pfam" id="PF12802">
    <property type="entry name" value="MarR_2"/>
    <property type="match status" value="1"/>
</dbReference>
<dbReference type="GO" id="GO:0008080">
    <property type="term" value="F:N-acetyltransferase activity"/>
    <property type="evidence" value="ECO:0007669"/>
    <property type="project" value="InterPro"/>
</dbReference>
<evidence type="ECO:0000259" key="2">
    <source>
        <dbReference type="PROSITE" id="PS50995"/>
    </source>
</evidence>
<dbReference type="Gene3D" id="1.10.10.10">
    <property type="entry name" value="Winged helix-like DNA-binding domain superfamily/Winged helix DNA-binding domain"/>
    <property type="match status" value="1"/>
</dbReference>
<dbReference type="CDD" id="cd04301">
    <property type="entry name" value="NAT_SF"/>
    <property type="match status" value="1"/>
</dbReference>
<dbReference type="Pfam" id="PF00583">
    <property type="entry name" value="Acetyltransf_1"/>
    <property type="match status" value="1"/>
</dbReference>
<evidence type="ECO:0000313" key="4">
    <source>
        <dbReference type="EMBL" id="CAA9233813.1"/>
    </source>
</evidence>
<dbReference type="InterPro" id="IPR016181">
    <property type="entry name" value="Acyl_CoA_acyltransferase"/>
</dbReference>
<feature type="domain" description="N-acetyltransferase" evidence="3">
    <location>
        <begin position="177"/>
        <end position="316"/>
    </location>
</feature>
<dbReference type="SUPFAM" id="SSF46785">
    <property type="entry name" value="Winged helix' DNA-binding domain"/>
    <property type="match status" value="1"/>
</dbReference>
<dbReference type="GO" id="GO:0003700">
    <property type="term" value="F:DNA-binding transcription factor activity"/>
    <property type="evidence" value="ECO:0007669"/>
    <property type="project" value="InterPro"/>
</dbReference>
<accession>A0A6J4HU18</accession>
<dbReference type="EMBL" id="CADCTQ010000103">
    <property type="protein sequence ID" value="CAA9233813.1"/>
    <property type="molecule type" value="Genomic_DNA"/>
</dbReference>
<dbReference type="Gene3D" id="3.40.630.30">
    <property type="match status" value="1"/>
</dbReference>